<accession>A0A7Y9ZLP8</accession>
<comment type="caution">
    <text evidence="4">The sequence shown here is derived from an EMBL/GenBank/DDBJ whole genome shotgun (WGS) entry which is preliminary data.</text>
</comment>
<dbReference type="Pfam" id="PF07848">
    <property type="entry name" value="PaaX"/>
    <property type="match status" value="1"/>
</dbReference>
<gene>
    <name evidence="4" type="ORF">BJ993_004913</name>
</gene>
<dbReference type="Gene3D" id="3.30.70.2650">
    <property type="match status" value="1"/>
</dbReference>
<evidence type="ECO:0000259" key="3">
    <source>
        <dbReference type="Pfam" id="PF20803"/>
    </source>
</evidence>
<proteinExistence type="predicted"/>
<protein>
    <submittedName>
        <fullName evidence="4">Phenylacetic acid degradation operon negative regulatory protein</fullName>
    </submittedName>
</protein>
<dbReference type="Pfam" id="PF08223">
    <property type="entry name" value="PaaX_C"/>
    <property type="match status" value="1"/>
</dbReference>
<dbReference type="EMBL" id="JACBZM010000002">
    <property type="protein sequence ID" value="NYI47767.1"/>
    <property type="molecule type" value="Genomic_DNA"/>
</dbReference>
<dbReference type="GO" id="GO:0006351">
    <property type="term" value="P:DNA-templated transcription"/>
    <property type="evidence" value="ECO:0007669"/>
    <property type="project" value="InterPro"/>
</dbReference>
<evidence type="ECO:0000313" key="5">
    <source>
        <dbReference type="Proteomes" id="UP000562045"/>
    </source>
</evidence>
<dbReference type="InterPro" id="IPR012906">
    <property type="entry name" value="PaaX-like_N"/>
</dbReference>
<reference evidence="4 5" key="1">
    <citation type="submission" date="2020-07" db="EMBL/GenBank/DDBJ databases">
        <title>Sequencing the genomes of 1000 actinobacteria strains.</title>
        <authorList>
            <person name="Klenk H.-P."/>
        </authorList>
    </citation>
    <scope>NUCLEOTIDE SEQUENCE [LARGE SCALE GENOMIC DNA]</scope>
    <source>
        <strain evidence="4 5">DSM 15131</strain>
    </source>
</reference>
<dbReference type="Gene3D" id="1.20.58.1460">
    <property type="match status" value="1"/>
</dbReference>
<feature type="domain" description="Transcriptional repressor PaaX-like N-terminal" evidence="1">
    <location>
        <begin position="3"/>
        <end position="72"/>
    </location>
</feature>
<evidence type="ECO:0000313" key="4">
    <source>
        <dbReference type="EMBL" id="NYI47767.1"/>
    </source>
</evidence>
<feature type="domain" description="Transcriptional repressor PaaX-like central Cas2-like" evidence="3">
    <location>
        <begin position="90"/>
        <end position="168"/>
    </location>
</feature>
<evidence type="ECO:0000259" key="2">
    <source>
        <dbReference type="Pfam" id="PF08223"/>
    </source>
</evidence>
<dbReference type="InterPro" id="IPR013225">
    <property type="entry name" value="PaaX_C"/>
</dbReference>
<dbReference type="InterPro" id="IPR048846">
    <property type="entry name" value="PaaX-like_central"/>
</dbReference>
<dbReference type="InterPro" id="IPR011965">
    <property type="entry name" value="PaaX_trns_reg"/>
</dbReference>
<dbReference type="Pfam" id="PF20803">
    <property type="entry name" value="PaaX_M"/>
    <property type="match status" value="1"/>
</dbReference>
<dbReference type="Proteomes" id="UP000562045">
    <property type="component" value="Unassembled WGS sequence"/>
</dbReference>
<dbReference type="InterPro" id="IPR036388">
    <property type="entry name" value="WH-like_DNA-bd_sf"/>
</dbReference>
<dbReference type="Gene3D" id="1.10.10.10">
    <property type="entry name" value="Winged helix-like DNA-binding domain superfamily/Winged helix DNA-binding domain"/>
    <property type="match status" value="1"/>
</dbReference>
<dbReference type="RefSeq" id="WP_179652659.1">
    <property type="nucleotide sequence ID" value="NZ_JACBZM010000002.1"/>
</dbReference>
<sequence>MKPRSVAFDLFGEYLRYRGGEARLCDIVALLAPFGVGASTARVVMLRLRKEGWFDTRPGVDGREVIYALNERSWGLLNEGRERIFADPRAEWDGWWHMVIYYVPESARASREELRKELAWLGFGPLAAATWASPHDRLASVEEKFALSPDVRLDLLRAQSKGLSWDRDIAERCWDLHSLNEDYLAFLTQYRAELPRYRDGRVPPLEALVTRTELLQEWRRFPFRDPGLPVELLPAHWHGHDAYDLFLEAIECLRPGAEQAIIEVTGRTRERDVDDDNIGSSP</sequence>
<dbReference type="PANTHER" id="PTHR30319:SF1">
    <property type="entry name" value="TRANSCRIPTIONAL REPRESSOR PAAX"/>
    <property type="match status" value="1"/>
</dbReference>
<dbReference type="PANTHER" id="PTHR30319">
    <property type="entry name" value="PHENYLACETIC ACID REGULATOR-RELATED TRANSCRIPTIONAL REPRESSOR"/>
    <property type="match status" value="1"/>
</dbReference>
<organism evidence="4 5">
    <name type="scientific">Nocardioides aromaticivorans</name>
    <dbReference type="NCBI Taxonomy" id="200618"/>
    <lineage>
        <taxon>Bacteria</taxon>
        <taxon>Bacillati</taxon>
        <taxon>Actinomycetota</taxon>
        <taxon>Actinomycetes</taxon>
        <taxon>Propionibacteriales</taxon>
        <taxon>Nocardioidaceae</taxon>
        <taxon>Nocardioides</taxon>
    </lineage>
</organism>
<evidence type="ECO:0000259" key="1">
    <source>
        <dbReference type="Pfam" id="PF07848"/>
    </source>
</evidence>
<dbReference type="PIRSF" id="PIRSF020623">
    <property type="entry name" value="PaaX"/>
    <property type="match status" value="1"/>
</dbReference>
<dbReference type="AlphaFoldDB" id="A0A7Y9ZLP8"/>
<name>A0A7Y9ZLP8_9ACTN</name>
<feature type="domain" description="Transcriptional repressor PaaX-like C-terminal" evidence="2">
    <location>
        <begin position="174"/>
        <end position="259"/>
    </location>
</feature>